<keyword evidence="2 7" id="KW-0813">Transport</keyword>
<keyword evidence="9" id="KW-1185">Reference proteome</keyword>
<evidence type="ECO:0000256" key="2">
    <source>
        <dbReference type="ARBA" id="ARBA00022448"/>
    </source>
</evidence>
<dbReference type="GO" id="GO:0005794">
    <property type="term" value="C:Golgi apparatus"/>
    <property type="evidence" value="ECO:0007669"/>
    <property type="project" value="UniProtKB-SubCell"/>
</dbReference>
<comment type="subunit">
    <text evidence="7">Part of the multisubunit transport protein particle (TRAPP) complex.</text>
</comment>
<dbReference type="PANTHER" id="PTHR23249:SF15">
    <property type="entry name" value="TRAFFICKING PROTEIN PARTICLE COMPLEX SUBUNIT 4"/>
    <property type="match status" value="1"/>
</dbReference>
<comment type="similarity">
    <text evidence="6">Belongs to the TRAPP small subunits family. TRAPPC4 subfamily.</text>
</comment>
<dbReference type="Pfam" id="PF04099">
    <property type="entry name" value="Sybindin"/>
    <property type="match status" value="1"/>
</dbReference>
<sequence length="151" mass="16536">MGFLHLFIVNKSGGLILHRSLSSAAPQIGTNEWLRIGSTFHSLHAIAAEASPVKLPNNKNSNGAQDGIEQIEGGGVILKCLQTRTGIKFVITAEPGTSDLDTVLREIYVLYSDCALKDPFYELEMPIRCELFTNSVDSLMKRVVAGEVMMR</sequence>
<evidence type="ECO:0000256" key="5">
    <source>
        <dbReference type="ARBA" id="ARBA00023034"/>
    </source>
</evidence>
<protein>
    <recommendedName>
        <fullName evidence="7">Trafficking protein particle complex subunit</fullName>
    </recommendedName>
</protein>
<dbReference type="Gene3D" id="3.30.450.70">
    <property type="match status" value="1"/>
</dbReference>
<accession>A0ABD3MXY2</accession>
<evidence type="ECO:0000256" key="6">
    <source>
        <dbReference type="ARBA" id="ARBA00038179"/>
    </source>
</evidence>
<dbReference type="FunFam" id="3.30.450.70:FF:000017">
    <property type="entry name" value="Sybindin-like family protein"/>
    <property type="match status" value="1"/>
</dbReference>
<evidence type="ECO:0000313" key="9">
    <source>
        <dbReference type="Proteomes" id="UP001530293"/>
    </source>
</evidence>
<dbReference type="EMBL" id="JALLBG020000062">
    <property type="protein sequence ID" value="KAL3768766.1"/>
    <property type="molecule type" value="Genomic_DNA"/>
</dbReference>
<dbReference type="GO" id="GO:0005783">
    <property type="term" value="C:endoplasmic reticulum"/>
    <property type="evidence" value="ECO:0007669"/>
    <property type="project" value="UniProtKB-SubCell"/>
</dbReference>
<dbReference type="SUPFAM" id="SSF64356">
    <property type="entry name" value="SNARE-like"/>
    <property type="match status" value="1"/>
</dbReference>
<dbReference type="GO" id="GO:0030008">
    <property type="term" value="C:TRAPP complex"/>
    <property type="evidence" value="ECO:0007669"/>
    <property type="project" value="UniProtKB-UniRule"/>
</dbReference>
<dbReference type="GO" id="GO:0006888">
    <property type="term" value="P:endoplasmic reticulum to Golgi vesicle-mediated transport"/>
    <property type="evidence" value="ECO:0007669"/>
    <property type="project" value="UniProtKB-UniRule"/>
</dbReference>
<name>A0ABD3MXY2_9STRA</name>
<keyword evidence="5 7" id="KW-0333">Golgi apparatus</keyword>
<dbReference type="AlphaFoldDB" id="A0ABD3MXY2"/>
<dbReference type="InterPro" id="IPR007233">
    <property type="entry name" value="TRAPPC"/>
</dbReference>
<organism evidence="8 9">
    <name type="scientific">Discostella pseudostelligera</name>
    <dbReference type="NCBI Taxonomy" id="259834"/>
    <lineage>
        <taxon>Eukaryota</taxon>
        <taxon>Sar</taxon>
        <taxon>Stramenopiles</taxon>
        <taxon>Ochrophyta</taxon>
        <taxon>Bacillariophyta</taxon>
        <taxon>Coscinodiscophyceae</taxon>
        <taxon>Thalassiosirophycidae</taxon>
        <taxon>Stephanodiscales</taxon>
        <taxon>Stephanodiscaceae</taxon>
        <taxon>Discostella</taxon>
    </lineage>
</organism>
<keyword evidence="3 7" id="KW-0256">Endoplasmic reticulum</keyword>
<dbReference type="InterPro" id="IPR011012">
    <property type="entry name" value="Longin-like_dom_sf"/>
</dbReference>
<evidence type="ECO:0000313" key="8">
    <source>
        <dbReference type="EMBL" id="KAL3768766.1"/>
    </source>
</evidence>
<proteinExistence type="inferred from homology"/>
<evidence type="ECO:0000256" key="4">
    <source>
        <dbReference type="ARBA" id="ARBA00022892"/>
    </source>
</evidence>
<comment type="subcellular location">
    <subcellularLocation>
        <location evidence="7">Endoplasmic reticulum</location>
    </subcellularLocation>
    <subcellularLocation>
        <location evidence="7">Golgi apparatus</location>
        <location evidence="7">cis-Golgi network</location>
    </subcellularLocation>
    <subcellularLocation>
        <location evidence="1">Golgi apparatus</location>
    </subcellularLocation>
</comment>
<dbReference type="CDD" id="cd14856">
    <property type="entry name" value="TRAPPC4_synbindin"/>
    <property type="match status" value="1"/>
</dbReference>
<gene>
    <name evidence="8" type="ORF">ACHAWU_006867</name>
</gene>
<evidence type="ECO:0000256" key="1">
    <source>
        <dbReference type="ARBA" id="ARBA00004555"/>
    </source>
</evidence>
<dbReference type="SMART" id="SM01399">
    <property type="entry name" value="Sybindin"/>
    <property type="match status" value="1"/>
</dbReference>
<comment type="caution">
    <text evidence="8">The sequence shown here is derived from an EMBL/GenBank/DDBJ whole genome shotgun (WGS) entry which is preliminary data.</text>
</comment>
<evidence type="ECO:0000256" key="7">
    <source>
        <dbReference type="RuleBase" id="RU366065"/>
    </source>
</evidence>
<reference evidence="8 9" key="1">
    <citation type="submission" date="2024-10" db="EMBL/GenBank/DDBJ databases">
        <title>Updated reference genomes for cyclostephanoid diatoms.</title>
        <authorList>
            <person name="Roberts W.R."/>
            <person name="Alverson A.J."/>
        </authorList>
    </citation>
    <scope>NUCLEOTIDE SEQUENCE [LARGE SCALE GENOMIC DNA]</scope>
    <source>
        <strain evidence="8 9">AJA232-27</strain>
    </source>
</reference>
<dbReference type="Proteomes" id="UP001530293">
    <property type="component" value="Unassembled WGS sequence"/>
</dbReference>
<keyword evidence="4 7" id="KW-0931">ER-Golgi transport</keyword>
<dbReference type="PANTHER" id="PTHR23249">
    <property type="entry name" value="TRAFFICKING PROTEIN PARTICLE COMPLEX SUBUNIT"/>
    <property type="match status" value="1"/>
</dbReference>
<evidence type="ECO:0000256" key="3">
    <source>
        <dbReference type="ARBA" id="ARBA00022824"/>
    </source>
</evidence>